<dbReference type="EMBL" id="BGZK01002645">
    <property type="protein sequence ID" value="GBP95520.1"/>
    <property type="molecule type" value="Genomic_DNA"/>
</dbReference>
<dbReference type="Pfam" id="PF00079">
    <property type="entry name" value="Serpin"/>
    <property type="match status" value="1"/>
</dbReference>
<keyword evidence="5" id="KW-1185">Reference proteome</keyword>
<dbReference type="AlphaFoldDB" id="A0A4C2A5Q6"/>
<dbReference type="InterPro" id="IPR023795">
    <property type="entry name" value="Serpin_CS"/>
</dbReference>
<keyword evidence="2" id="KW-0722">Serine protease inhibitor</keyword>
<dbReference type="OrthoDB" id="671595at2759"/>
<dbReference type="InterPro" id="IPR042178">
    <property type="entry name" value="Serpin_sf_1"/>
</dbReference>
<dbReference type="InterPro" id="IPR000215">
    <property type="entry name" value="Serpin_fam"/>
</dbReference>
<proteinExistence type="predicted"/>
<sequence length="161" mass="17932">MYLVVPNSLTGLPRVLAGISELRGEMYYLQERLVDVTIPKFKFEYKSVLDGVLKDLGIRQAFEDTASFPGIARGQLLTQRLHVSQVIQDAGIEINELGSVVYSATEVALVNKFGEDVDYNLEVIANKPFLFFIEDEATRQLLFTGRLSNPLQAEGTFSVPS</sequence>
<dbReference type="PANTHER" id="PTHR11461">
    <property type="entry name" value="SERINE PROTEASE INHIBITOR, SERPIN"/>
    <property type="match status" value="1"/>
</dbReference>
<reference evidence="4 5" key="1">
    <citation type="journal article" date="2019" name="Commun. Biol.">
        <title>The bagworm genome reveals a unique fibroin gene that provides high tensile strength.</title>
        <authorList>
            <person name="Kono N."/>
            <person name="Nakamura H."/>
            <person name="Ohtoshi R."/>
            <person name="Tomita M."/>
            <person name="Numata K."/>
            <person name="Arakawa K."/>
        </authorList>
    </citation>
    <scope>NUCLEOTIDE SEQUENCE [LARGE SCALE GENOMIC DNA]</scope>
</reference>
<dbReference type="SUPFAM" id="SSF56574">
    <property type="entry name" value="Serpins"/>
    <property type="match status" value="1"/>
</dbReference>
<name>A0A4C2A5Q6_EUMVA</name>
<dbReference type="InterPro" id="IPR023796">
    <property type="entry name" value="Serpin_dom"/>
</dbReference>
<dbReference type="STRING" id="151549.A0A4C2A5Q6"/>
<dbReference type="PANTHER" id="PTHR11461:SF357">
    <property type="entry name" value="SERINE PROTEASE INHIBITOR 27A"/>
    <property type="match status" value="1"/>
</dbReference>
<keyword evidence="1" id="KW-0646">Protease inhibitor</keyword>
<dbReference type="InterPro" id="IPR036186">
    <property type="entry name" value="Serpin_sf"/>
</dbReference>
<dbReference type="Gene3D" id="3.30.497.10">
    <property type="entry name" value="Antithrombin, subunit I, domain 2"/>
    <property type="match status" value="1"/>
</dbReference>
<dbReference type="GO" id="GO:0005615">
    <property type="term" value="C:extracellular space"/>
    <property type="evidence" value="ECO:0007669"/>
    <property type="project" value="InterPro"/>
</dbReference>
<gene>
    <name evidence="4" type="primary">Spn27A</name>
    <name evidence="4" type="ORF">EVAR_65888_1</name>
</gene>
<organism evidence="4 5">
    <name type="scientific">Eumeta variegata</name>
    <name type="common">Bagworm moth</name>
    <name type="synonym">Eumeta japonica</name>
    <dbReference type="NCBI Taxonomy" id="151549"/>
    <lineage>
        <taxon>Eukaryota</taxon>
        <taxon>Metazoa</taxon>
        <taxon>Ecdysozoa</taxon>
        <taxon>Arthropoda</taxon>
        <taxon>Hexapoda</taxon>
        <taxon>Insecta</taxon>
        <taxon>Pterygota</taxon>
        <taxon>Neoptera</taxon>
        <taxon>Endopterygota</taxon>
        <taxon>Lepidoptera</taxon>
        <taxon>Glossata</taxon>
        <taxon>Ditrysia</taxon>
        <taxon>Tineoidea</taxon>
        <taxon>Psychidae</taxon>
        <taxon>Oiketicinae</taxon>
        <taxon>Eumeta</taxon>
    </lineage>
</organism>
<evidence type="ECO:0000256" key="2">
    <source>
        <dbReference type="ARBA" id="ARBA00022900"/>
    </source>
</evidence>
<protein>
    <submittedName>
        <fullName evidence="4">Serine protease inhibitor 27A</fullName>
    </submittedName>
</protein>
<feature type="domain" description="Serpin" evidence="3">
    <location>
        <begin position="1"/>
        <end position="150"/>
    </location>
</feature>
<evidence type="ECO:0000256" key="1">
    <source>
        <dbReference type="ARBA" id="ARBA00022690"/>
    </source>
</evidence>
<evidence type="ECO:0000313" key="4">
    <source>
        <dbReference type="EMBL" id="GBP95520.1"/>
    </source>
</evidence>
<evidence type="ECO:0000259" key="3">
    <source>
        <dbReference type="Pfam" id="PF00079"/>
    </source>
</evidence>
<accession>A0A4C2A5Q6</accession>
<dbReference type="Proteomes" id="UP000299102">
    <property type="component" value="Unassembled WGS sequence"/>
</dbReference>
<evidence type="ECO:0000313" key="5">
    <source>
        <dbReference type="Proteomes" id="UP000299102"/>
    </source>
</evidence>
<dbReference type="PROSITE" id="PS00284">
    <property type="entry name" value="SERPIN"/>
    <property type="match status" value="1"/>
</dbReference>
<comment type="caution">
    <text evidence="4">The sequence shown here is derived from an EMBL/GenBank/DDBJ whole genome shotgun (WGS) entry which is preliminary data.</text>
</comment>
<dbReference type="GO" id="GO:0004867">
    <property type="term" value="F:serine-type endopeptidase inhibitor activity"/>
    <property type="evidence" value="ECO:0007669"/>
    <property type="project" value="UniProtKB-KW"/>
</dbReference>